<proteinExistence type="predicted"/>
<feature type="transmembrane region" description="Helical" evidence="2">
    <location>
        <begin position="51"/>
        <end position="71"/>
    </location>
</feature>
<feature type="region of interest" description="Disordered" evidence="1">
    <location>
        <begin position="1"/>
        <end position="42"/>
    </location>
</feature>
<dbReference type="AlphaFoldDB" id="A0A5B7HN12"/>
<keyword evidence="2" id="KW-1133">Transmembrane helix</keyword>
<protein>
    <submittedName>
        <fullName evidence="3">Uncharacterized protein</fullName>
    </submittedName>
</protein>
<evidence type="ECO:0000313" key="4">
    <source>
        <dbReference type="Proteomes" id="UP000324222"/>
    </source>
</evidence>
<evidence type="ECO:0000313" key="3">
    <source>
        <dbReference type="EMBL" id="MPC71035.1"/>
    </source>
</evidence>
<feature type="compositionally biased region" description="Basic and acidic residues" evidence="1">
    <location>
        <begin position="1"/>
        <end position="11"/>
    </location>
</feature>
<organism evidence="3 4">
    <name type="scientific">Portunus trituberculatus</name>
    <name type="common">Swimming crab</name>
    <name type="synonym">Neptunus trituberculatus</name>
    <dbReference type="NCBI Taxonomy" id="210409"/>
    <lineage>
        <taxon>Eukaryota</taxon>
        <taxon>Metazoa</taxon>
        <taxon>Ecdysozoa</taxon>
        <taxon>Arthropoda</taxon>
        <taxon>Crustacea</taxon>
        <taxon>Multicrustacea</taxon>
        <taxon>Malacostraca</taxon>
        <taxon>Eumalacostraca</taxon>
        <taxon>Eucarida</taxon>
        <taxon>Decapoda</taxon>
        <taxon>Pleocyemata</taxon>
        <taxon>Brachyura</taxon>
        <taxon>Eubrachyura</taxon>
        <taxon>Portunoidea</taxon>
        <taxon>Portunidae</taxon>
        <taxon>Portuninae</taxon>
        <taxon>Portunus</taxon>
    </lineage>
</organism>
<reference evidence="3 4" key="1">
    <citation type="submission" date="2019-05" db="EMBL/GenBank/DDBJ databases">
        <title>Another draft genome of Portunus trituberculatus and its Hox gene families provides insights of decapod evolution.</title>
        <authorList>
            <person name="Jeong J.-H."/>
            <person name="Song I."/>
            <person name="Kim S."/>
            <person name="Choi T."/>
            <person name="Kim D."/>
            <person name="Ryu S."/>
            <person name="Kim W."/>
        </authorList>
    </citation>
    <scope>NUCLEOTIDE SEQUENCE [LARGE SCALE GENOMIC DNA]</scope>
    <source>
        <tissue evidence="3">Muscle</tissue>
    </source>
</reference>
<keyword evidence="2" id="KW-0812">Transmembrane</keyword>
<gene>
    <name evidence="3" type="ORF">E2C01_065302</name>
</gene>
<accession>A0A5B7HN12</accession>
<evidence type="ECO:0000256" key="2">
    <source>
        <dbReference type="SAM" id="Phobius"/>
    </source>
</evidence>
<dbReference type="Proteomes" id="UP000324222">
    <property type="component" value="Unassembled WGS sequence"/>
</dbReference>
<keyword evidence="4" id="KW-1185">Reference proteome</keyword>
<evidence type="ECO:0000256" key="1">
    <source>
        <dbReference type="SAM" id="MobiDB-lite"/>
    </source>
</evidence>
<comment type="caution">
    <text evidence="3">The sequence shown here is derived from an EMBL/GenBank/DDBJ whole genome shotgun (WGS) entry which is preliminary data.</text>
</comment>
<sequence>MLLENEWERKREKGRKRGTSPIYGAIRSTGTPSKRLPSAPDMAGQDGDGCVVTITTVVIAIVSTAAMMLLCRVIAVRPPMKPPVPAFSNILASCLDRL</sequence>
<keyword evidence="2" id="KW-0472">Membrane</keyword>
<name>A0A5B7HN12_PORTR</name>
<dbReference type="EMBL" id="VSRR010032181">
    <property type="protein sequence ID" value="MPC71035.1"/>
    <property type="molecule type" value="Genomic_DNA"/>
</dbReference>